<accession>A0A438BQX2</accession>
<dbReference type="Proteomes" id="UP000288805">
    <property type="component" value="Unassembled WGS sequence"/>
</dbReference>
<proteinExistence type="predicted"/>
<dbReference type="AlphaFoldDB" id="A0A438BQX2"/>
<evidence type="ECO:0000313" key="3">
    <source>
        <dbReference type="EMBL" id="RVW13270.1"/>
    </source>
</evidence>
<organism evidence="3 4">
    <name type="scientific">Vitis vinifera</name>
    <name type="common">Grape</name>
    <dbReference type="NCBI Taxonomy" id="29760"/>
    <lineage>
        <taxon>Eukaryota</taxon>
        <taxon>Viridiplantae</taxon>
        <taxon>Streptophyta</taxon>
        <taxon>Embryophyta</taxon>
        <taxon>Tracheophyta</taxon>
        <taxon>Spermatophyta</taxon>
        <taxon>Magnoliopsida</taxon>
        <taxon>eudicotyledons</taxon>
        <taxon>Gunneridae</taxon>
        <taxon>Pentapetalae</taxon>
        <taxon>rosids</taxon>
        <taxon>Vitales</taxon>
        <taxon>Vitaceae</taxon>
        <taxon>Viteae</taxon>
        <taxon>Vitis</taxon>
    </lineage>
</organism>
<protein>
    <submittedName>
        <fullName evidence="3">Retrovirus-related Pol polyprotein from transposon RE1</fullName>
    </submittedName>
</protein>
<dbReference type="InterPro" id="IPR013103">
    <property type="entry name" value="RVT_2"/>
</dbReference>
<reference evidence="3 4" key="1">
    <citation type="journal article" date="2018" name="PLoS Genet.">
        <title>Population sequencing reveals clonal diversity and ancestral inbreeding in the grapevine cultivar Chardonnay.</title>
        <authorList>
            <person name="Roach M.J."/>
            <person name="Johnson D.L."/>
            <person name="Bohlmann J."/>
            <person name="van Vuuren H.J."/>
            <person name="Jones S.J."/>
            <person name="Pretorius I.S."/>
            <person name="Schmidt S.A."/>
            <person name="Borneman A.R."/>
        </authorList>
    </citation>
    <scope>NUCLEOTIDE SEQUENCE [LARGE SCALE GENOMIC DNA]</scope>
    <source>
        <strain evidence="4">cv. Chardonnay</strain>
        <tissue evidence="3">Leaf</tissue>
    </source>
</reference>
<comment type="caution">
    <text evidence="3">The sequence shown here is derived from an EMBL/GenBank/DDBJ whole genome shotgun (WGS) entry which is preliminary data.</text>
</comment>
<dbReference type="PANTHER" id="PTHR34676:SF8">
    <property type="entry name" value="TRANSMEMBRANE PROTEIN"/>
    <property type="match status" value="1"/>
</dbReference>
<sequence>MQYFLNMQSEKVWNVVGFGWSPPKVLDREGRPTNVIKPKLEWDRGDNEASENNVRAMYSIFNAIGMDEFRRIATCTLTKKAWDILQVTHEGINAMKVSKLQMLTFSFNLREPIPNSKVVRKILRYVPERFRATVTTIEESKDMDSLKVDELVGSLQTFEMTLGSPRKSKGIALNSIKEKSLGNRSFFTNFTKFDGGIMTFGDGNVASVKGKCTICAPGIPNPEEVLLGHLNYCDLMKVANNEVNKGIHKLGKPSNLICELLHMDLMEPMRIESSGGKKYILVMVDDYPRIHLRPHTRKTCYELWKGKKPTMKYFRVFGSRCYVVKDHENLGSRLRECDEDRIDVSKHIELIEEKYEDEKLSEEEENREEQGKESDRNYEDNMVTRRQAKLNEISYVAIPPKLNQNVEEALNDEAWIEALHEELNQFSRNEIWFLVPRPKDVNAIKWIFKNKIDENGVIVRNKVGLVTQGFKQIEGIDFDETFIPVARLESIRILLVVACVCKFKLFQMDVKSAFLNGILNKEVYVEQPKGFPNPKYPNHAYKLRKALYGLKQAPRAWHERLTSYLLKKGFMREGAY</sequence>
<name>A0A438BQX2_VITVI</name>
<evidence type="ECO:0000313" key="4">
    <source>
        <dbReference type="Proteomes" id="UP000288805"/>
    </source>
</evidence>
<gene>
    <name evidence="3" type="primary">RE1_2058</name>
    <name evidence="3" type="ORF">CK203_109399</name>
</gene>
<feature type="domain" description="Reverse transcriptase Ty1/copia-type" evidence="2">
    <location>
        <begin position="429"/>
        <end position="573"/>
    </location>
</feature>
<feature type="region of interest" description="Disordered" evidence="1">
    <location>
        <begin position="356"/>
        <end position="380"/>
    </location>
</feature>
<dbReference type="Pfam" id="PF07727">
    <property type="entry name" value="RVT_2"/>
    <property type="match status" value="1"/>
</dbReference>
<feature type="compositionally biased region" description="Basic and acidic residues" evidence="1">
    <location>
        <begin position="368"/>
        <end position="380"/>
    </location>
</feature>
<evidence type="ECO:0000259" key="2">
    <source>
        <dbReference type="Pfam" id="PF07727"/>
    </source>
</evidence>
<dbReference type="EMBL" id="QGNW01002658">
    <property type="protein sequence ID" value="RVW13270.1"/>
    <property type="molecule type" value="Genomic_DNA"/>
</dbReference>
<evidence type="ECO:0000256" key="1">
    <source>
        <dbReference type="SAM" id="MobiDB-lite"/>
    </source>
</evidence>
<dbReference type="PANTHER" id="PTHR34676">
    <property type="entry name" value="DUF4219 DOMAIN-CONTAINING PROTEIN-RELATED"/>
    <property type="match status" value="1"/>
</dbReference>